<organism evidence="2 3">
    <name type="scientific">Galemys pyrenaicus</name>
    <name type="common">Iberian desman</name>
    <name type="synonym">Pyrenean desman</name>
    <dbReference type="NCBI Taxonomy" id="202257"/>
    <lineage>
        <taxon>Eukaryota</taxon>
        <taxon>Metazoa</taxon>
        <taxon>Chordata</taxon>
        <taxon>Craniata</taxon>
        <taxon>Vertebrata</taxon>
        <taxon>Euteleostomi</taxon>
        <taxon>Mammalia</taxon>
        <taxon>Eutheria</taxon>
        <taxon>Laurasiatheria</taxon>
        <taxon>Eulipotyphla</taxon>
        <taxon>Talpidae</taxon>
        <taxon>Galemys</taxon>
    </lineage>
</organism>
<dbReference type="PANTHER" id="PTHR46309:SF1">
    <property type="entry name" value="PHD FINGER PROTEIN 12"/>
    <property type="match status" value="1"/>
</dbReference>
<dbReference type="AlphaFoldDB" id="A0A8J6AEC2"/>
<evidence type="ECO:0000313" key="2">
    <source>
        <dbReference type="EMBL" id="KAG8520124.1"/>
    </source>
</evidence>
<feature type="region of interest" description="Disordered" evidence="1">
    <location>
        <begin position="1"/>
        <end position="50"/>
    </location>
</feature>
<accession>A0A8J6AEC2</accession>
<comment type="caution">
    <text evidence="2">The sequence shown here is derived from an EMBL/GenBank/DDBJ whole genome shotgun (WGS) entry which is preliminary data.</text>
</comment>
<sequence>MWEKMETKTIVYDLDTSGGLMETDEAEKRSRKPEKEPRRSGRATNHDSCDSCKEGGDLLCCDHCPAAFHLQCW</sequence>
<reference evidence="2" key="1">
    <citation type="journal article" date="2021" name="Evol. Appl.">
        <title>The genome of the Pyrenean desman and the effects of bottlenecks and inbreeding on the genomic landscape of an endangered species.</title>
        <authorList>
            <person name="Escoda L."/>
            <person name="Castresana J."/>
        </authorList>
    </citation>
    <scope>NUCLEOTIDE SEQUENCE</scope>
    <source>
        <strain evidence="2">IBE-C5619</strain>
    </source>
</reference>
<evidence type="ECO:0000256" key="1">
    <source>
        <dbReference type="SAM" id="MobiDB-lite"/>
    </source>
</evidence>
<dbReference type="Proteomes" id="UP000700334">
    <property type="component" value="Unassembled WGS sequence"/>
</dbReference>
<dbReference type="EMBL" id="JAGFMF010011578">
    <property type="protein sequence ID" value="KAG8520124.1"/>
    <property type="molecule type" value="Genomic_DNA"/>
</dbReference>
<dbReference type="Gene3D" id="3.30.40.10">
    <property type="entry name" value="Zinc/RING finger domain, C3HC4 (zinc finger)"/>
    <property type="match status" value="1"/>
</dbReference>
<dbReference type="SUPFAM" id="SSF57903">
    <property type="entry name" value="FYVE/PHD zinc finger"/>
    <property type="match status" value="1"/>
</dbReference>
<dbReference type="InterPro" id="IPR011011">
    <property type="entry name" value="Znf_FYVE_PHD"/>
</dbReference>
<keyword evidence="3" id="KW-1185">Reference proteome</keyword>
<dbReference type="OrthoDB" id="1919692at2759"/>
<dbReference type="InterPro" id="IPR013083">
    <property type="entry name" value="Znf_RING/FYVE/PHD"/>
</dbReference>
<dbReference type="InterPro" id="IPR042163">
    <property type="entry name" value="PHF12"/>
</dbReference>
<dbReference type="GO" id="GO:0000122">
    <property type="term" value="P:negative regulation of transcription by RNA polymerase II"/>
    <property type="evidence" value="ECO:0007669"/>
    <property type="project" value="TreeGrafter"/>
</dbReference>
<dbReference type="GO" id="GO:0003714">
    <property type="term" value="F:transcription corepressor activity"/>
    <property type="evidence" value="ECO:0007669"/>
    <property type="project" value="InterPro"/>
</dbReference>
<feature type="compositionally biased region" description="Basic and acidic residues" evidence="1">
    <location>
        <begin position="33"/>
        <end position="50"/>
    </location>
</feature>
<proteinExistence type="predicted"/>
<evidence type="ECO:0000313" key="3">
    <source>
        <dbReference type="Proteomes" id="UP000700334"/>
    </source>
</evidence>
<dbReference type="GO" id="GO:0070822">
    <property type="term" value="C:Sin3-type complex"/>
    <property type="evidence" value="ECO:0007669"/>
    <property type="project" value="TreeGrafter"/>
</dbReference>
<dbReference type="PANTHER" id="PTHR46309">
    <property type="entry name" value="PHD FINGER PROTEIN 12"/>
    <property type="match status" value="1"/>
</dbReference>
<protein>
    <submittedName>
        <fullName evidence="2">PHD finger protein 12</fullName>
    </submittedName>
</protein>
<gene>
    <name evidence="2" type="ORF">J0S82_019938</name>
</gene>
<name>A0A8J6AEC2_GALPY</name>